<accession>A0A4U1Z511</accession>
<protein>
    <submittedName>
        <fullName evidence="7">Sigma-54-dependent Fis family transcriptional regulator</fullName>
    </submittedName>
</protein>
<keyword evidence="2" id="KW-0067">ATP-binding</keyword>
<dbReference type="Proteomes" id="UP000305234">
    <property type="component" value="Unassembled WGS sequence"/>
</dbReference>
<dbReference type="PROSITE" id="PS00688">
    <property type="entry name" value="SIGMA54_INTERACT_3"/>
    <property type="match status" value="1"/>
</dbReference>
<name>A0A4U1Z511_9VIBR</name>
<comment type="caution">
    <text evidence="7">The sequence shown here is derived from an EMBL/GenBank/DDBJ whole genome shotgun (WGS) entry which is preliminary data.</text>
</comment>
<dbReference type="Gene3D" id="1.10.8.60">
    <property type="match status" value="1"/>
</dbReference>
<dbReference type="InterPro" id="IPR003593">
    <property type="entry name" value="AAA+_ATPase"/>
</dbReference>
<evidence type="ECO:0000256" key="1">
    <source>
        <dbReference type="ARBA" id="ARBA00022741"/>
    </source>
</evidence>
<evidence type="ECO:0000256" key="4">
    <source>
        <dbReference type="ARBA" id="ARBA00023125"/>
    </source>
</evidence>
<dbReference type="Pfam" id="PF25601">
    <property type="entry name" value="AAA_lid_14"/>
    <property type="match status" value="1"/>
</dbReference>
<evidence type="ECO:0000256" key="3">
    <source>
        <dbReference type="ARBA" id="ARBA00023015"/>
    </source>
</evidence>
<dbReference type="EMBL" id="SYUW01000001">
    <property type="protein sequence ID" value="TKF29040.1"/>
    <property type="molecule type" value="Genomic_DNA"/>
</dbReference>
<dbReference type="InterPro" id="IPR009057">
    <property type="entry name" value="Homeodomain-like_sf"/>
</dbReference>
<evidence type="ECO:0000313" key="8">
    <source>
        <dbReference type="Proteomes" id="UP000305234"/>
    </source>
</evidence>
<dbReference type="PROSITE" id="PS50045">
    <property type="entry name" value="SIGMA54_INTERACT_4"/>
    <property type="match status" value="1"/>
</dbReference>
<dbReference type="GO" id="GO:0043565">
    <property type="term" value="F:sequence-specific DNA binding"/>
    <property type="evidence" value="ECO:0007669"/>
    <property type="project" value="InterPro"/>
</dbReference>
<dbReference type="InterPro" id="IPR025944">
    <property type="entry name" value="Sigma_54_int_dom_CS"/>
</dbReference>
<keyword evidence="4" id="KW-0238">DNA-binding</keyword>
<evidence type="ECO:0000256" key="5">
    <source>
        <dbReference type="ARBA" id="ARBA00023163"/>
    </source>
</evidence>
<dbReference type="Gene3D" id="1.10.10.60">
    <property type="entry name" value="Homeodomain-like"/>
    <property type="match status" value="1"/>
</dbReference>
<proteinExistence type="predicted"/>
<evidence type="ECO:0000256" key="2">
    <source>
        <dbReference type="ARBA" id="ARBA00022840"/>
    </source>
</evidence>
<organism evidence="7 8">
    <name type="scientific">Vibrio kanaloae</name>
    <dbReference type="NCBI Taxonomy" id="170673"/>
    <lineage>
        <taxon>Bacteria</taxon>
        <taxon>Pseudomonadati</taxon>
        <taxon>Pseudomonadota</taxon>
        <taxon>Gammaproteobacteria</taxon>
        <taxon>Vibrionales</taxon>
        <taxon>Vibrionaceae</taxon>
        <taxon>Vibrio</taxon>
    </lineage>
</organism>
<keyword evidence="1" id="KW-0547">Nucleotide-binding</keyword>
<keyword evidence="5" id="KW-0804">Transcription</keyword>
<dbReference type="PANTHER" id="PTHR32071">
    <property type="entry name" value="TRANSCRIPTIONAL REGULATORY PROTEIN"/>
    <property type="match status" value="1"/>
</dbReference>
<dbReference type="InterPro" id="IPR025943">
    <property type="entry name" value="Sigma_54_int_dom_ATP-bd_2"/>
</dbReference>
<dbReference type="GO" id="GO:0005524">
    <property type="term" value="F:ATP binding"/>
    <property type="evidence" value="ECO:0007669"/>
    <property type="project" value="UniProtKB-KW"/>
</dbReference>
<dbReference type="SMART" id="SM00382">
    <property type="entry name" value="AAA"/>
    <property type="match status" value="1"/>
</dbReference>
<dbReference type="InterPro" id="IPR027417">
    <property type="entry name" value="P-loop_NTPase"/>
</dbReference>
<dbReference type="InterPro" id="IPR002078">
    <property type="entry name" value="Sigma_54_int"/>
</dbReference>
<dbReference type="Pfam" id="PF00158">
    <property type="entry name" value="Sigma54_activat"/>
    <property type="match status" value="1"/>
</dbReference>
<dbReference type="RefSeq" id="WP_077680648.1">
    <property type="nucleotide sequence ID" value="NZ_CP065150.1"/>
</dbReference>
<evidence type="ECO:0000313" key="7">
    <source>
        <dbReference type="EMBL" id="TKF29040.1"/>
    </source>
</evidence>
<dbReference type="PANTHER" id="PTHR32071:SF120">
    <property type="entry name" value="TRANSCRIPTIONAL REGULATOR-RELATED"/>
    <property type="match status" value="1"/>
</dbReference>
<sequence length="449" mass="50575">MPSKRVSPEPITRSVILLCNTACLHHSQWVGELRLHNWEAQVAETTEQAIHLLDTRSHSYAPIVVSCLTSSSIDKQCEQISVLKAHSPNLKAIAICNQPPSRNLSLIKQTFWDYYHLPIDTEWLCRNLGHAYGMVDTKQTKPKPKPASCHECQLVGQSSTTQQLRKKIAKLANNDFPVLIQGETGTGKSLCARLIHEASARSQKPFIAVNCGAIPQSLIHSELFGFEKGSFTGANKRYVGHVERANGGTLFLDEIGDLELSLQTYLLHFLENNSIERLGSNNQLPVDCRVIFATNVNIEQAVAAGKFRKDLFHRINVLPLDLVPLNEHKEDIEDLVRFELKHNYASKTKLPSDTLEQMKQYHWPGNIRELFNCIKRAIVLSNSSVLSTRHMGIQLKDASSDTDSDTRLSSKNVRRVIQQHHYNISQSAKALSISRTTLYKLIKKHQIVI</sequence>
<dbReference type="InterPro" id="IPR058031">
    <property type="entry name" value="AAA_lid_NorR"/>
</dbReference>
<dbReference type="Gene3D" id="3.40.50.300">
    <property type="entry name" value="P-loop containing nucleotide triphosphate hydrolases"/>
    <property type="match status" value="1"/>
</dbReference>
<gene>
    <name evidence="7" type="ORF">FCV52_00070</name>
</gene>
<dbReference type="FunFam" id="3.40.50.300:FF:000006">
    <property type="entry name" value="DNA-binding transcriptional regulator NtrC"/>
    <property type="match status" value="1"/>
</dbReference>
<dbReference type="SUPFAM" id="SSF52540">
    <property type="entry name" value="P-loop containing nucleoside triphosphate hydrolases"/>
    <property type="match status" value="1"/>
</dbReference>
<dbReference type="SUPFAM" id="SSF46689">
    <property type="entry name" value="Homeodomain-like"/>
    <property type="match status" value="1"/>
</dbReference>
<keyword evidence="3" id="KW-0805">Transcription regulation</keyword>
<dbReference type="CDD" id="cd00009">
    <property type="entry name" value="AAA"/>
    <property type="match status" value="1"/>
</dbReference>
<dbReference type="AlphaFoldDB" id="A0A4U1Z511"/>
<dbReference type="PROSITE" id="PS00676">
    <property type="entry name" value="SIGMA54_INTERACT_2"/>
    <property type="match status" value="1"/>
</dbReference>
<dbReference type="InterPro" id="IPR002197">
    <property type="entry name" value="HTH_Fis"/>
</dbReference>
<dbReference type="GO" id="GO:0006355">
    <property type="term" value="P:regulation of DNA-templated transcription"/>
    <property type="evidence" value="ECO:0007669"/>
    <property type="project" value="InterPro"/>
</dbReference>
<feature type="domain" description="Sigma-54 factor interaction" evidence="6">
    <location>
        <begin position="154"/>
        <end position="379"/>
    </location>
</feature>
<dbReference type="Pfam" id="PF02954">
    <property type="entry name" value="HTH_8"/>
    <property type="match status" value="1"/>
</dbReference>
<reference evidence="7 8" key="1">
    <citation type="submission" date="2019-04" db="EMBL/GenBank/DDBJ databases">
        <title>A reverse ecology approach based on a biological definition of microbial populations.</title>
        <authorList>
            <person name="Arevalo P."/>
            <person name="Vaninsberghe D."/>
            <person name="Elsherbini J."/>
            <person name="Gore J."/>
            <person name="Polz M."/>
        </authorList>
    </citation>
    <scope>NUCLEOTIDE SEQUENCE [LARGE SCALE GENOMIC DNA]</scope>
    <source>
        <strain evidence="7 8">10N.261.46.E4</strain>
    </source>
</reference>
<evidence type="ECO:0000259" key="6">
    <source>
        <dbReference type="PROSITE" id="PS50045"/>
    </source>
</evidence>